<protein>
    <recommendedName>
        <fullName evidence="3">DUF4830 domain-containing protein</fullName>
    </recommendedName>
</protein>
<dbReference type="Proteomes" id="UP001595916">
    <property type="component" value="Unassembled WGS sequence"/>
</dbReference>
<name>A0ABV9QKE7_9FIRM</name>
<gene>
    <name evidence="1" type="ORF">ACFO4R_01930</name>
</gene>
<sequence>MRNKVVVILLILVGSLLIYQLQFSESARIQKNLSDFGKTKSLYSSEVDPSDLNNIERGESGYQFTVLKKDQVADYKSAGLVEMKGTEDASINTFTLFKKEDSYVVYMRGIYMSIDQ</sequence>
<evidence type="ECO:0000313" key="2">
    <source>
        <dbReference type="Proteomes" id="UP001595916"/>
    </source>
</evidence>
<evidence type="ECO:0000313" key="1">
    <source>
        <dbReference type="EMBL" id="MFC4803831.1"/>
    </source>
</evidence>
<evidence type="ECO:0008006" key="3">
    <source>
        <dbReference type="Google" id="ProtNLM"/>
    </source>
</evidence>
<comment type="caution">
    <text evidence="1">The sequence shown here is derived from an EMBL/GenBank/DDBJ whole genome shotgun (WGS) entry which is preliminary data.</text>
</comment>
<dbReference type="EMBL" id="JBHSHL010000005">
    <property type="protein sequence ID" value="MFC4803831.1"/>
    <property type="molecule type" value="Genomic_DNA"/>
</dbReference>
<organism evidence="1 2">
    <name type="scientific">Filifactor villosus</name>
    <dbReference type="NCBI Taxonomy" id="29374"/>
    <lineage>
        <taxon>Bacteria</taxon>
        <taxon>Bacillati</taxon>
        <taxon>Bacillota</taxon>
        <taxon>Clostridia</taxon>
        <taxon>Peptostreptococcales</taxon>
        <taxon>Filifactoraceae</taxon>
        <taxon>Filifactor</taxon>
    </lineage>
</organism>
<keyword evidence="2" id="KW-1185">Reference proteome</keyword>
<dbReference type="RefSeq" id="WP_379787295.1">
    <property type="nucleotide sequence ID" value="NZ_JBHSHL010000005.1"/>
</dbReference>
<reference evidence="2" key="1">
    <citation type="journal article" date="2019" name="Int. J. Syst. Evol. Microbiol.">
        <title>The Global Catalogue of Microorganisms (GCM) 10K type strain sequencing project: providing services to taxonomists for standard genome sequencing and annotation.</title>
        <authorList>
            <consortium name="The Broad Institute Genomics Platform"/>
            <consortium name="The Broad Institute Genome Sequencing Center for Infectious Disease"/>
            <person name="Wu L."/>
            <person name="Ma J."/>
        </authorList>
    </citation>
    <scope>NUCLEOTIDE SEQUENCE [LARGE SCALE GENOMIC DNA]</scope>
    <source>
        <strain evidence="2">CCUG 46385</strain>
    </source>
</reference>
<accession>A0ABV9QKE7</accession>
<proteinExistence type="predicted"/>